<dbReference type="GO" id="GO:0003725">
    <property type="term" value="F:double-stranded RNA binding"/>
    <property type="evidence" value="ECO:0007669"/>
    <property type="project" value="InterPro"/>
</dbReference>
<keyword evidence="9" id="KW-0378">Hydrolase</keyword>
<dbReference type="PANTHER" id="PTHR42959:SF1">
    <property type="entry name" value="CARBAMOYLTRANSFERASE HYPF"/>
    <property type="match status" value="1"/>
</dbReference>
<dbReference type="InterPro" id="IPR041440">
    <property type="entry name" value="HypF_C"/>
</dbReference>
<evidence type="ECO:0000259" key="10">
    <source>
        <dbReference type="PROSITE" id="PS51160"/>
    </source>
</evidence>
<dbReference type="Gene3D" id="3.90.870.50">
    <property type="match status" value="1"/>
</dbReference>
<evidence type="ECO:0000256" key="7">
    <source>
        <dbReference type="ARBA" id="ARBA00048220"/>
    </source>
</evidence>
<evidence type="ECO:0000256" key="8">
    <source>
        <dbReference type="PIRNR" id="PIRNR006256"/>
    </source>
</evidence>
<dbReference type="PIRSF" id="PIRSF006256">
    <property type="entry name" value="CMPcnvr_hdrg_mat"/>
    <property type="match status" value="1"/>
</dbReference>
<dbReference type="GO" id="GO:0016874">
    <property type="term" value="F:ligase activity"/>
    <property type="evidence" value="ECO:0007669"/>
    <property type="project" value="UniProtKB-UniRule"/>
</dbReference>
<protein>
    <recommendedName>
        <fullName evidence="8">Carbamoyltransferase HypF</fullName>
        <ecNumber evidence="8">6.2.-.-</ecNumber>
    </recommendedName>
</protein>
<sequence>MNLFANPSARKILLSGQVQGVGFRPFIYRLAIAHKLVGWVRNSLGIVEIQVQGQSQNLENFLADIFAKKPPLAKPKLESNQQVELAKFDTFTILPSLAQGEAQISVPVDLFLCDDCLAELNNPLDRRYHYPFINCTQCGPRYTLIRRLPYDRPNTSMATFTLCPSCLAEYQDPGNRRFHAEPVACPVCGPSLTFRMNDTVKNDNHASNALDALRHGKVVAVKGIGGYHLMCDATNSEAISRLRRNKPRPHKPLAVMFPAPLDKPYAEVSLSENDKAFLLQAARPILLVAKSENSELSEQIAPGLNEVGVMLPYSPLHHLLLNEFGGPLVATSANISGEPVLIDNQEIEKRLIYMADAFLHHNRPIERPADDPVYRTIAGKPRPIRIGRGSAPMELSLPFELKQPVLAVGAQMKNVITLAWKNRAVISPHIGEMGTVRSLDVFENTIKDFYKLYEVKAELIICDAHPGYTTTRWAHKQNLPVHPVYHHHAHASAAYYECETNETVIVFTWDGVGYGEDGKLWGGETFLGQPGKWQRVASMRPFKLPGGDKAGREPWRSAAALCWELGLACPVVPAGTKLLHSAWQQQINAPMTTSVGRLFDAAAALTGVCSQASFEGQGPMYLEACCKEAGEMVELPLTLNNEGLWVSDWAPLVQRLLDSAYTQTAQASMIHISMANLIAKQAKCIRKQENVNKVALSGGVFQNRVLTEIAVAMLEQAGFIVTIPAKIPVNDAGISFGQVIEFGFKGR</sequence>
<dbReference type="UniPathway" id="UPA00335"/>
<keyword evidence="6" id="KW-0862">Zinc</keyword>
<comment type="caution">
    <text evidence="12">The sequence shown here is derived from an EMBL/GenBank/DDBJ whole genome shotgun (WGS) entry which is preliminary data.</text>
</comment>
<keyword evidence="13" id="KW-1185">Reference proteome</keyword>
<evidence type="ECO:0000313" key="12">
    <source>
        <dbReference type="EMBL" id="KHD11183.1"/>
    </source>
</evidence>
<reference evidence="12 13" key="1">
    <citation type="journal article" date="2016" name="Front. Microbiol.">
        <title>Single-Cell (Meta-)Genomics of a Dimorphic Candidatus Thiomargarita nelsonii Reveals Genomic Plasticity.</title>
        <authorList>
            <person name="Flood B.E."/>
            <person name="Fliss P."/>
            <person name="Jones D.S."/>
            <person name="Dick G.J."/>
            <person name="Jain S."/>
            <person name="Kaster A.K."/>
            <person name="Winkel M."/>
            <person name="Mussmann M."/>
            <person name="Bailey J."/>
        </authorList>
    </citation>
    <scope>NUCLEOTIDE SEQUENCE [LARGE SCALE GENOMIC DNA]</scope>
    <source>
        <strain evidence="12">Hydrate Ridge</strain>
    </source>
</reference>
<name>A0A0A6PKP2_9GAMM</name>
<dbReference type="PANTHER" id="PTHR42959">
    <property type="entry name" value="CARBAMOYLTRANSFERASE"/>
    <property type="match status" value="1"/>
</dbReference>
<proteinExistence type="inferred from homology"/>
<dbReference type="InterPro" id="IPR055128">
    <property type="entry name" value="HypF_C_2"/>
</dbReference>
<dbReference type="PROSITE" id="PS51160">
    <property type="entry name" value="ACYLPHOSPHATASE_3"/>
    <property type="match status" value="1"/>
</dbReference>
<dbReference type="InterPro" id="IPR017968">
    <property type="entry name" value="Acylphosphatase_CS"/>
</dbReference>
<dbReference type="NCBIfam" id="TIGR00143">
    <property type="entry name" value="hypF"/>
    <property type="match status" value="1"/>
</dbReference>
<accession>A0A0A6PKP2</accession>
<evidence type="ECO:0000256" key="2">
    <source>
        <dbReference type="ARBA" id="ARBA00008097"/>
    </source>
</evidence>
<dbReference type="PROSITE" id="PS00150">
    <property type="entry name" value="ACYLPHOSPHATASE_1"/>
    <property type="match status" value="1"/>
</dbReference>
<dbReference type="GO" id="GO:0051604">
    <property type="term" value="P:protein maturation"/>
    <property type="evidence" value="ECO:0007669"/>
    <property type="project" value="TreeGrafter"/>
</dbReference>
<gene>
    <name evidence="12" type="ORF">PN36_07345</name>
</gene>
<evidence type="ECO:0000313" key="13">
    <source>
        <dbReference type="Proteomes" id="UP000030428"/>
    </source>
</evidence>
<dbReference type="Pfam" id="PF07503">
    <property type="entry name" value="zf-HYPF"/>
    <property type="match status" value="2"/>
</dbReference>
<feature type="domain" description="Acylphosphatase-like" evidence="10">
    <location>
        <begin position="9"/>
        <end position="95"/>
    </location>
</feature>
<dbReference type="InterPro" id="IPR011125">
    <property type="entry name" value="Znf_HypF"/>
</dbReference>
<dbReference type="PROSITE" id="PS51163">
    <property type="entry name" value="YRDC"/>
    <property type="match status" value="1"/>
</dbReference>
<dbReference type="InterPro" id="IPR004421">
    <property type="entry name" value="Carbamoyltransferase_HypF"/>
</dbReference>
<dbReference type="EMBL" id="JSZA02000021">
    <property type="protein sequence ID" value="KHD11183.1"/>
    <property type="molecule type" value="Genomic_DNA"/>
</dbReference>
<evidence type="ECO:0000256" key="3">
    <source>
        <dbReference type="ARBA" id="ARBA00022598"/>
    </source>
</evidence>
<feature type="domain" description="YrdC-like" evidence="11">
    <location>
        <begin position="203"/>
        <end position="389"/>
    </location>
</feature>
<dbReference type="InterPro" id="IPR006070">
    <property type="entry name" value="Sua5-like_dom"/>
</dbReference>
<feature type="active site" evidence="9">
    <location>
        <position position="42"/>
    </location>
</feature>
<keyword evidence="4" id="KW-0479">Metal-binding</keyword>
<dbReference type="InterPro" id="IPR001792">
    <property type="entry name" value="Acylphosphatase-like_dom"/>
</dbReference>
<evidence type="ECO:0000256" key="6">
    <source>
        <dbReference type="ARBA" id="ARBA00022833"/>
    </source>
</evidence>
<dbReference type="Gene3D" id="3.30.110.120">
    <property type="match status" value="1"/>
</dbReference>
<evidence type="ECO:0000259" key="11">
    <source>
        <dbReference type="PROSITE" id="PS51163"/>
    </source>
</evidence>
<keyword evidence="5" id="KW-0863">Zinc-finger</keyword>
<evidence type="ECO:0000256" key="9">
    <source>
        <dbReference type="PROSITE-ProRule" id="PRU00520"/>
    </source>
</evidence>
<dbReference type="Proteomes" id="UP000030428">
    <property type="component" value="Unassembled WGS sequence"/>
</dbReference>
<dbReference type="InterPro" id="IPR036046">
    <property type="entry name" value="Acylphosphatase-like_dom_sf"/>
</dbReference>
<feature type="active site" evidence="9">
    <location>
        <position position="24"/>
    </location>
</feature>
<evidence type="ECO:0000256" key="1">
    <source>
        <dbReference type="ARBA" id="ARBA00004711"/>
    </source>
</evidence>
<evidence type="ECO:0000256" key="5">
    <source>
        <dbReference type="ARBA" id="ARBA00022771"/>
    </source>
</evidence>
<dbReference type="Gene3D" id="3.30.420.360">
    <property type="match status" value="1"/>
</dbReference>
<dbReference type="Gene3D" id="3.30.420.40">
    <property type="match status" value="1"/>
</dbReference>
<dbReference type="AlphaFoldDB" id="A0A0A6PKP2"/>
<dbReference type="InterPro" id="IPR017945">
    <property type="entry name" value="DHBP_synth_RibB-like_a/b_dom"/>
</dbReference>
<dbReference type="GO" id="GO:0016743">
    <property type="term" value="F:carboxyl- or carbamoyltransferase activity"/>
    <property type="evidence" value="ECO:0007669"/>
    <property type="project" value="UniProtKB-UniRule"/>
</dbReference>
<comment type="function">
    <text evidence="8">Involved in the maturation of [NiFe] hydrogenases. Along with HypE, it catalyzes the synthesis of the CN ligands of the active site iron of [NiFe]-hydrogenases. HypF functions as a carbamoyl transferase using carbamoylphosphate as a substrate and transferring the carboxamido moiety in an ATP-dependent reaction to the thiolate of the C-terminal cysteine of HypE yielding a protein-S-carboxamide.</text>
</comment>
<dbReference type="Pfam" id="PF22521">
    <property type="entry name" value="HypF_C_2"/>
    <property type="match status" value="1"/>
</dbReference>
<comment type="pathway">
    <text evidence="1 8">Protein modification; [NiFe] hydrogenase maturation.</text>
</comment>
<comment type="similarity">
    <text evidence="2 8">Belongs to the carbamoyltransferase HypF family.</text>
</comment>
<keyword evidence="3" id="KW-0436">Ligase</keyword>
<dbReference type="SUPFAM" id="SSF55821">
    <property type="entry name" value="YrdC/RibB"/>
    <property type="match status" value="1"/>
</dbReference>
<dbReference type="EC" id="6.2.-.-" evidence="8"/>
<dbReference type="Pfam" id="PF00708">
    <property type="entry name" value="Acylphosphatase"/>
    <property type="match status" value="1"/>
</dbReference>
<dbReference type="SUPFAM" id="SSF54975">
    <property type="entry name" value="Acylphosphatase/BLUF domain-like"/>
    <property type="match status" value="1"/>
</dbReference>
<comment type="catalytic activity">
    <reaction evidence="9">
        <text>an acyl phosphate + H2O = a carboxylate + phosphate + H(+)</text>
        <dbReference type="Rhea" id="RHEA:14965"/>
        <dbReference type="ChEBI" id="CHEBI:15377"/>
        <dbReference type="ChEBI" id="CHEBI:15378"/>
        <dbReference type="ChEBI" id="CHEBI:29067"/>
        <dbReference type="ChEBI" id="CHEBI:43474"/>
        <dbReference type="ChEBI" id="CHEBI:59918"/>
        <dbReference type="EC" id="3.6.1.7"/>
    </reaction>
</comment>
<evidence type="ECO:0000256" key="4">
    <source>
        <dbReference type="ARBA" id="ARBA00022723"/>
    </source>
</evidence>
<dbReference type="InterPro" id="IPR051060">
    <property type="entry name" value="Carbamoyltrans_HypF-like"/>
</dbReference>
<organism evidence="12 13">
    <name type="scientific">Candidatus Thiomargarita nelsonii</name>
    <dbReference type="NCBI Taxonomy" id="1003181"/>
    <lineage>
        <taxon>Bacteria</taxon>
        <taxon>Pseudomonadati</taxon>
        <taxon>Pseudomonadota</taxon>
        <taxon>Gammaproteobacteria</taxon>
        <taxon>Thiotrichales</taxon>
        <taxon>Thiotrichaceae</taxon>
        <taxon>Thiomargarita</taxon>
    </lineage>
</organism>
<dbReference type="GO" id="GO:0003998">
    <property type="term" value="F:acylphosphatase activity"/>
    <property type="evidence" value="ECO:0007669"/>
    <property type="project" value="UniProtKB-EC"/>
</dbReference>
<dbReference type="GO" id="GO:0008270">
    <property type="term" value="F:zinc ion binding"/>
    <property type="evidence" value="ECO:0007669"/>
    <property type="project" value="UniProtKB-KW"/>
</dbReference>
<dbReference type="Pfam" id="PF17788">
    <property type="entry name" value="HypF_C"/>
    <property type="match status" value="1"/>
</dbReference>
<dbReference type="Pfam" id="PF01300">
    <property type="entry name" value="Sua5_yciO_yrdC"/>
    <property type="match status" value="1"/>
</dbReference>
<comment type="catalytic activity">
    <reaction evidence="7 8">
        <text>C-terminal L-cysteinyl-[HypE protein] + carbamoyl phosphate + ATP + H2O = C-terminal S-carboxamide-L-cysteinyl-[HypE protein] + AMP + phosphate + diphosphate + H(+)</text>
        <dbReference type="Rhea" id="RHEA:55636"/>
        <dbReference type="Rhea" id="RHEA-COMP:14247"/>
        <dbReference type="Rhea" id="RHEA-COMP:14392"/>
        <dbReference type="ChEBI" id="CHEBI:15377"/>
        <dbReference type="ChEBI" id="CHEBI:15378"/>
        <dbReference type="ChEBI" id="CHEBI:30616"/>
        <dbReference type="ChEBI" id="CHEBI:33019"/>
        <dbReference type="ChEBI" id="CHEBI:43474"/>
        <dbReference type="ChEBI" id="CHEBI:58228"/>
        <dbReference type="ChEBI" id="CHEBI:76913"/>
        <dbReference type="ChEBI" id="CHEBI:139126"/>
        <dbReference type="ChEBI" id="CHEBI:456215"/>
    </reaction>
</comment>